<dbReference type="PANTHER" id="PTHR48169:SF7">
    <property type="entry name" value="CASPASE 10"/>
    <property type="match status" value="1"/>
</dbReference>
<dbReference type="InterPro" id="IPR001875">
    <property type="entry name" value="DED_dom"/>
</dbReference>
<dbReference type="InterPro" id="IPR011029">
    <property type="entry name" value="DEATH-like_dom_sf"/>
</dbReference>
<dbReference type="CDD" id="cd01670">
    <property type="entry name" value="Death"/>
    <property type="match status" value="1"/>
</dbReference>
<name>A0ABM4DJ62_HYDVU</name>
<dbReference type="SUPFAM" id="SSF47986">
    <property type="entry name" value="DEATH domain"/>
    <property type="match status" value="2"/>
</dbReference>
<dbReference type="InterPro" id="IPR000488">
    <property type="entry name" value="Death_dom"/>
</dbReference>
<organism evidence="3 4">
    <name type="scientific">Hydra vulgaris</name>
    <name type="common">Hydra</name>
    <name type="synonym">Hydra attenuata</name>
    <dbReference type="NCBI Taxonomy" id="6087"/>
    <lineage>
        <taxon>Eukaryota</taxon>
        <taxon>Metazoa</taxon>
        <taxon>Cnidaria</taxon>
        <taxon>Hydrozoa</taxon>
        <taxon>Hydroidolina</taxon>
        <taxon>Anthoathecata</taxon>
        <taxon>Aplanulata</taxon>
        <taxon>Hydridae</taxon>
        <taxon>Hydra</taxon>
    </lineage>
</organism>
<proteinExistence type="predicted"/>
<evidence type="ECO:0000259" key="2">
    <source>
        <dbReference type="PROSITE" id="PS50168"/>
    </source>
</evidence>
<dbReference type="Pfam" id="PF01335">
    <property type="entry name" value="DED"/>
    <property type="match status" value="1"/>
</dbReference>
<dbReference type="SMART" id="SM00031">
    <property type="entry name" value="DED"/>
    <property type="match status" value="2"/>
</dbReference>
<dbReference type="CDD" id="cd00045">
    <property type="entry name" value="DED"/>
    <property type="match status" value="1"/>
</dbReference>
<dbReference type="RefSeq" id="XP_065674544.1">
    <property type="nucleotide sequence ID" value="XM_065818472.1"/>
</dbReference>
<feature type="domain" description="DED" evidence="2">
    <location>
        <begin position="87"/>
        <end position="165"/>
    </location>
</feature>
<keyword evidence="1" id="KW-0053">Apoptosis</keyword>
<gene>
    <name evidence="4 5 6" type="primary">LOC136091240</name>
</gene>
<protein>
    <submittedName>
        <fullName evidence="4 5">Uncharacterized protein LOC136091240</fullName>
    </submittedName>
</protein>
<reference evidence="4 5" key="1">
    <citation type="submission" date="2025-05" db="UniProtKB">
        <authorList>
            <consortium name="RefSeq"/>
        </authorList>
    </citation>
    <scope>IDENTIFICATION</scope>
</reference>
<dbReference type="Gene3D" id="1.10.533.10">
    <property type="entry name" value="Death Domain, Fas"/>
    <property type="match status" value="3"/>
</dbReference>
<evidence type="ECO:0000313" key="4">
    <source>
        <dbReference type="RefSeq" id="XP_065674544.1"/>
    </source>
</evidence>
<dbReference type="PROSITE" id="PS50168">
    <property type="entry name" value="DED"/>
    <property type="match status" value="2"/>
</dbReference>
<dbReference type="PANTHER" id="PTHR48169">
    <property type="entry name" value="DED DOMAIN-CONTAINING PROTEIN"/>
    <property type="match status" value="1"/>
</dbReference>
<dbReference type="GeneID" id="136091240"/>
<accession>A0ABM4DJ62</accession>
<feature type="domain" description="DED" evidence="2">
    <location>
        <begin position="2"/>
        <end position="78"/>
    </location>
</feature>
<sequence>MDYKRKMLKIGENLNNCEIEEIKFVLSSEKLFLNGISNGVEMIKELQRIGKVGPNNFEYLIDLLNILERADLIQIINSYPHPVFSNMEYEKMFEVGKRLNYADVKEMKFLFSDLIEASVLENVTNGCQMIRELERFIEVGSKKKKDFEELIKSMGRNDLIEILNKKIQPDKQCDIFRNPLFLTEFCKKIGYDWKHLGSSLSISEIELDAIEYAYDSTNMRAYAMLSKCKTWKPEDIIKALINIDRINLVNEIEQLTNISIDDILIKTSDISIDDISVKTTDNSKVEVVKLSGDNLECDGAKPLDQLHEALCLPLLYCKIKNLYKNGTDKIRVFNADDSTIDLGVQDLKEAIQELTKNPKVLKDKKLAEMLFNSFISIGDIYTSTNCSKFHGNIYINKTAQKYEEAINAYENGFKYSEILHNDFEHDRFLHRLVNILNKPEEFGYGVALRDQVKYDAYFSIYRSSIRDFYEEGMRCLQKCDFVNAVYFFEKEIENPKILATQGSSFIHVAMASHFSCDKTNEIFRKAVSYYNEAIDIFINKGVSDVAGEVTGCLYYLYKLLSNPSSYGFDKNLKDEFGAEETYCLKEKYIHGNVARLLIQAKIYACEKFPWIKHKTDLDTNKVLEYCIRALNGSHVNLEIKTKIYFLMAYTYSSLMVVKNLDVYHDAKSYCQKALKTFKTGHNHRDREYAECVVTLSITLAYFPESKGFQNLTLDDTKSLRDLLEKIDKSNDYKINNFKEMMDYQFLHFHVSDPSLQKRINVLYNAEIILKNESKCKDYRNSLFNEKEIVVSTATKLKEIETNRHLYYYCSAFQKTFSKSFISANCVSSGQFALNTETGIFKISSFLINLIPFLGNFLATSMNEIVQYLKSVEMENAAKHLLNLASHVIEFETMVQDVIVEIIFDNKEKFLTKSFDQKAKAWYGKINNFCKNVLENNDEAIYVQEFPEDMHKLGHRDAVKVIKKWISNGNIYGGKHGAKLLLHERKEVLKKAIYSEALNFQQSKELN</sequence>
<dbReference type="Pfam" id="PF00531">
    <property type="entry name" value="Death"/>
    <property type="match status" value="1"/>
</dbReference>
<keyword evidence="3" id="KW-1185">Reference proteome</keyword>
<dbReference type="RefSeq" id="XP_065674545.1">
    <property type="nucleotide sequence ID" value="XM_065818473.1"/>
</dbReference>
<evidence type="ECO:0000313" key="3">
    <source>
        <dbReference type="Proteomes" id="UP001652625"/>
    </source>
</evidence>
<evidence type="ECO:0000313" key="5">
    <source>
        <dbReference type="RefSeq" id="XP_065674545.1"/>
    </source>
</evidence>
<evidence type="ECO:0000313" key="6">
    <source>
        <dbReference type="RefSeq" id="XP_065674546.1"/>
    </source>
</evidence>
<dbReference type="Proteomes" id="UP001652625">
    <property type="component" value="Chromosome 14"/>
</dbReference>
<dbReference type="RefSeq" id="XP_065674546.1">
    <property type="nucleotide sequence ID" value="XM_065818474.1"/>
</dbReference>
<evidence type="ECO:0000256" key="1">
    <source>
        <dbReference type="ARBA" id="ARBA00022703"/>
    </source>
</evidence>